<evidence type="ECO:0000256" key="1">
    <source>
        <dbReference type="SAM" id="MobiDB-lite"/>
    </source>
</evidence>
<keyword evidence="3" id="KW-1185">Reference proteome</keyword>
<feature type="region of interest" description="Disordered" evidence="1">
    <location>
        <begin position="132"/>
        <end position="158"/>
    </location>
</feature>
<evidence type="ECO:0000313" key="3">
    <source>
        <dbReference type="Proteomes" id="UP001217485"/>
    </source>
</evidence>
<name>A0ABT5C807_9BACT</name>
<gene>
    <name evidence="2" type="ORF">POL72_32855</name>
</gene>
<evidence type="ECO:0008006" key="4">
    <source>
        <dbReference type="Google" id="ProtNLM"/>
    </source>
</evidence>
<feature type="compositionally biased region" description="Pro residues" evidence="1">
    <location>
        <begin position="148"/>
        <end position="158"/>
    </location>
</feature>
<proteinExistence type="predicted"/>
<protein>
    <recommendedName>
        <fullName evidence="4">Secreted protein</fullName>
    </recommendedName>
</protein>
<dbReference type="Proteomes" id="UP001217485">
    <property type="component" value="Unassembled WGS sequence"/>
</dbReference>
<accession>A0ABT5C807</accession>
<dbReference type="RefSeq" id="WP_272100584.1">
    <property type="nucleotide sequence ID" value="NZ_JAQNDK010000004.1"/>
</dbReference>
<dbReference type="EMBL" id="JAQNDK010000004">
    <property type="protein sequence ID" value="MDC0682564.1"/>
    <property type="molecule type" value="Genomic_DNA"/>
</dbReference>
<sequence length="158" mass="16704">MARPRQPLYAAVMRRLPSIALVVLIALAVPVASGLGERHASASVAYESPYTFEQTFGTALRLVRVDLGFKIVEKDVSNGYLLFEYRSPESGGRATQGAIEVVDGRAGVHVAVQLPAMPQYHEQVLLDGLVKKLATEHGDPPKKAPPGGGAPPPDAGAP</sequence>
<evidence type="ECO:0000313" key="2">
    <source>
        <dbReference type="EMBL" id="MDC0682564.1"/>
    </source>
</evidence>
<comment type="caution">
    <text evidence="2">The sequence shown here is derived from an EMBL/GenBank/DDBJ whole genome shotgun (WGS) entry which is preliminary data.</text>
</comment>
<reference evidence="2 3" key="1">
    <citation type="submission" date="2023-01" db="EMBL/GenBank/DDBJ databases">
        <title>Minimal conservation of predation-associated metabolite biosynthetic gene clusters underscores biosynthetic potential of Myxococcota including descriptions for ten novel species: Archangium lansinium sp. nov., Myxococcus landrumus sp. nov., Nannocystis bai.</title>
        <authorList>
            <person name="Ahearne A."/>
            <person name="Stevens C."/>
            <person name="Dowd S."/>
        </authorList>
    </citation>
    <scope>NUCLEOTIDE SEQUENCE [LARGE SCALE GENOMIC DNA]</scope>
    <source>
        <strain evidence="2 3">WIWO2</strain>
    </source>
</reference>
<organism evidence="2 3">
    <name type="scientific">Sorangium atrum</name>
    <dbReference type="NCBI Taxonomy" id="2995308"/>
    <lineage>
        <taxon>Bacteria</taxon>
        <taxon>Pseudomonadati</taxon>
        <taxon>Myxococcota</taxon>
        <taxon>Polyangia</taxon>
        <taxon>Polyangiales</taxon>
        <taxon>Polyangiaceae</taxon>
        <taxon>Sorangium</taxon>
    </lineage>
</organism>
<feature type="compositionally biased region" description="Basic and acidic residues" evidence="1">
    <location>
        <begin position="132"/>
        <end position="142"/>
    </location>
</feature>